<proteinExistence type="predicted"/>
<organism evidence="2 3">
    <name type="scientific">Streptomyces phaeofaciens</name>
    <dbReference type="NCBI Taxonomy" id="68254"/>
    <lineage>
        <taxon>Bacteria</taxon>
        <taxon>Bacillati</taxon>
        <taxon>Actinomycetota</taxon>
        <taxon>Actinomycetes</taxon>
        <taxon>Kitasatosporales</taxon>
        <taxon>Streptomycetaceae</taxon>
        <taxon>Streptomyces</taxon>
    </lineage>
</organism>
<sequence length="366" mass="39501">MSARDFGGLEVVLGRGQGGGGGRGDQDSGGERTAGTYPRRMVSVRHTKVITRHRDGRIRAYVVDSGVFGVLEPAAVFRPRPGDEVVDSVVRPDLERVVYTTLNSVVCLTRAGDLVWTSDFEPHSDRPHGHRPGCALSADGRTVWVYRPDAMAGRGGADQWVVHDADSGAVLARRKLETVGHGAGHHTHPVDGSIYLDIGEGQDGSVILRGTAGADGEVEFMTYPWSDRCLIDLAPDGQQFMTVDHGTADVSFHRHPGGEVLFTLPVEAFGYDPEETFMEWNGGYLTSDLAVVTLGGEGEEGEEEWFRHHLIDLRTGTPSGEFAVEVTHPYELDPLGDGSWLTDGPDGGPVRWSRAPLPSSGPQPES</sequence>
<keyword evidence="3" id="KW-1185">Reference proteome</keyword>
<protein>
    <submittedName>
        <fullName evidence="2">Uncharacterized protein</fullName>
    </submittedName>
</protein>
<comment type="caution">
    <text evidence="2">The sequence shown here is derived from an EMBL/GenBank/DDBJ whole genome shotgun (WGS) entry which is preliminary data.</text>
</comment>
<gene>
    <name evidence="2" type="ORF">GCM10010226_71580</name>
</gene>
<dbReference type="Proteomes" id="UP000646776">
    <property type="component" value="Unassembled WGS sequence"/>
</dbReference>
<evidence type="ECO:0000256" key="1">
    <source>
        <dbReference type="SAM" id="MobiDB-lite"/>
    </source>
</evidence>
<dbReference type="EMBL" id="BMSA01000028">
    <property type="protein sequence ID" value="GGT82656.1"/>
    <property type="molecule type" value="Genomic_DNA"/>
</dbReference>
<name>A0A918HMY8_9ACTN</name>
<feature type="region of interest" description="Disordered" evidence="1">
    <location>
        <begin position="333"/>
        <end position="366"/>
    </location>
</feature>
<accession>A0A918HMY8</accession>
<feature type="region of interest" description="Disordered" evidence="1">
    <location>
        <begin position="13"/>
        <end position="37"/>
    </location>
</feature>
<dbReference type="SUPFAM" id="SSF69322">
    <property type="entry name" value="Tricorn protease domain 2"/>
    <property type="match status" value="1"/>
</dbReference>
<reference evidence="2" key="2">
    <citation type="submission" date="2020-09" db="EMBL/GenBank/DDBJ databases">
        <authorList>
            <person name="Sun Q."/>
            <person name="Ohkuma M."/>
        </authorList>
    </citation>
    <scope>NUCLEOTIDE SEQUENCE</scope>
    <source>
        <strain evidence="2">JCM 4125</strain>
    </source>
</reference>
<evidence type="ECO:0000313" key="3">
    <source>
        <dbReference type="Proteomes" id="UP000646776"/>
    </source>
</evidence>
<dbReference type="AlphaFoldDB" id="A0A918HMY8"/>
<reference evidence="2" key="1">
    <citation type="journal article" date="2014" name="Int. J. Syst. Evol. Microbiol.">
        <title>Complete genome sequence of Corynebacterium casei LMG S-19264T (=DSM 44701T), isolated from a smear-ripened cheese.</title>
        <authorList>
            <consortium name="US DOE Joint Genome Institute (JGI-PGF)"/>
            <person name="Walter F."/>
            <person name="Albersmeier A."/>
            <person name="Kalinowski J."/>
            <person name="Ruckert C."/>
        </authorList>
    </citation>
    <scope>NUCLEOTIDE SEQUENCE</scope>
    <source>
        <strain evidence="2">JCM 4125</strain>
    </source>
</reference>
<evidence type="ECO:0000313" key="2">
    <source>
        <dbReference type="EMBL" id="GGT82656.1"/>
    </source>
</evidence>